<dbReference type="Pfam" id="PF02565">
    <property type="entry name" value="RecO_C"/>
    <property type="match status" value="1"/>
</dbReference>
<reference evidence="9 10" key="1">
    <citation type="submission" date="2017-09" db="EMBL/GenBank/DDBJ databases">
        <title>Depth-based differentiation of microbial function through sediment-hosted aquifers and enrichment of novel symbionts in the deep terrestrial subsurface.</title>
        <authorList>
            <person name="Probst A.J."/>
            <person name="Ladd B."/>
            <person name="Jarett J.K."/>
            <person name="Geller-Mcgrath D.E."/>
            <person name="Sieber C.M."/>
            <person name="Emerson J.B."/>
            <person name="Anantharaman K."/>
            <person name="Thomas B.C."/>
            <person name="Malmstrom R."/>
            <person name="Stieglmeier M."/>
            <person name="Klingl A."/>
            <person name="Woyke T."/>
            <person name="Ryan C.M."/>
            <person name="Banfield J.F."/>
        </authorList>
    </citation>
    <scope>NUCLEOTIDE SEQUENCE [LARGE SCALE GENOMIC DNA]</scope>
    <source>
        <strain evidence="9">CG23_combo_of_CG06-09_8_20_14_all_49_15</strain>
    </source>
</reference>
<sequence>MTALPGRHDNRKNIMEETYLTKIIVLSKEVYREADARVSAYSLDRGRMNLVVRGALKPASKLSGHLEPLNEAEVMVIRGRRFDYVGGARNFLAGRFIRTSLEKTRRAWTALYLLDRAVAREEPDREIYFLLKDFLSRLEKGAVAEADFWLNAFIWKLSARLGFTPELEVCLQCGRNVRAGKVFFRPAAGGLVCAACHTPADLACPTPLAAWLKEIIFRPGQEINYALPPDGFFPALQKINRAFIKHHLAIDFF</sequence>
<dbReference type="HAMAP" id="MF_00201">
    <property type="entry name" value="RecO"/>
    <property type="match status" value="1"/>
</dbReference>
<dbReference type="SUPFAM" id="SSF57863">
    <property type="entry name" value="ArfGap/RecO-like zinc finger"/>
    <property type="match status" value="1"/>
</dbReference>
<dbReference type="Gene3D" id="2.40.50.140">
    <property type="entry name" value="Nucleic acid-binding proteins"/>
    <property type="match status" value="1"/>
</dbReference>
<dbReference type="GO" id="GO:0006302">
    <property type="term" value="P:double-strand break repair"/>
    <property type="evidence" value="ECO:0007669"/>
    <property type="project" value="TreeGrafter"/>
</dbReference>
<evidence type="ECO:0000256" key="7">
    <source>
        <dbReference type="HAMAP-Rule" id="MF_00201"/>
    </source>
</evidence>
<dbReference type="GO" id="GO:0043590">
    <property type="term" value="C:bacterial nucleoid"/>
    <property type="evidence" value="ECO:0007669"/>
    <property type="project" value="TreeGrafter"/>
</dbReference>
<evidence type="ECO:0000256" key="2">
    <source>
        <dbReference type="ARBA" id="ARBA00021310"/>
    </source>
</evidence>
<evidence type="ECO:0000256" key="4">
    <source>
        <dbReference type="ARBA" id="ARBA00023172"/>
    </source>
</evidence>
<dbReference type="EMBL" id="PCSD01000097">
    <property type="protein sequence ID" value="PIP33465.1"/>
    <property type="molecule type" value="Genomic_DNA"/>
</dbReference>
<dbReference type="InterPro" id="IPR012340">
    <property type="entry name" value="NA-bd_OB-fold"/>
</dbReference>
<feature type="domain" description="DNA replication/recombination mediator RecO N-terminal" evidence="8">
    <location>
        <begin position="18"/>
        <end position="83"/>
    </location>
</feature>
<protein>
    <recommendedName>
        <fullName evidence="2 7">DNA repair protein RecO</fullName>
    </recommendedName>
    <alternativeName>
        <fullName evidence="6 7">Recombination protein O</fullName>
    </alternativeName>
</protein>
<dbReference type="InterPro" id="IPR042242">
    <property type="entry name" value="RecO_C"/>
</dbReference>
<proteinExistence type="inferred from homology"/>
<keyword evidence="5 7" id="KW-0234">DNA repair</keyword>
<gene>
    <name evidence="7 9" type="primary">recO</name>
    <name evidence="9" type="ORF">COX22_04060</name>
</gene>
<comment type="caution">
    <text evidence="9">The sequence shown here is derived from an EMBL/GenBank/DDBJ whole genome shotgun (WGS) entry which is preliminary data.</text>
</comment>
<evidence type="ECO:0000313" key="10">
    <source>
        <dbReference type="Proteomes" id="UP000230729"/>
    </source>
</evidence>
<evidence type="ECO:0000256" key="3">
    <source>
        <dbReference type="ARBA" id="ARBA00022763"/>
    </source>
</evidence>
<dbReference type="PANTHER" id="PTHR33991:SF1">
    <property type="entry name" value="DNA REPAIR PROTEIN RECO"/>
    <property type="match status" value="1"/>
</dbReference>
<accession>A0A2G9ZJW6</accession>
<dbReference type="Proteomes" id="UP000230729">
    <property type="component" value="Unassembled WGS sequence"/>
</dbReference>
<dbReference type="AlphaFoldDB" id="A0A2G9ZJW6"/>
<evidence type="ECO:0000256" key="6">
    <source>
        <dbReference type="ARBA" id="ARBA00033409"/>
    </source>
</evidence>
<evidence type="ECO:0000256" key="5">
    <source>
        <dbReference type="ARBA" id="ARBA00023204"/>
    </source>
</evidence>
<comment type="similarity">
    <text evidence="1 7">Belongs to the RecO family.</text>
</comment>
<comment type="function">
    <text evidence="7">Involved in DNA repair and RecF pathway recombination.</text>
</comment>
<evidence type="ECO:0000259" key="8">
    <source>
        <dbReference type="Pfam" id="PF11967"/>
    </source>
</evidence>
<keyword evidence="3 7" id="KW-0227">DNA damage</keyword>
<dbReference type="PANTHER" id="PTHR33991">
    <property type="entry name" value="DNA REPAIR PROTEIN RECO"/>
    <property type="match status" value="1"/>
</dbReference>
<dbReference type="NCBIfam" id="TIGR00613">
    <property type="entry name" value="reco"/>
    <property type="match status" value="1"/>
</dbReference>
<dbReference type="InterPro" id="IPR022572">
    <property type="entry name" value="DNA_rep/recomb_RecO_N"/>
</dbReference>
<evidence type="ECO:0000313" key="9">
    <source>
        <dbReference type="EMBL" id="PIP33465.1"/>
    </source>
</evidence>
<dbReference type="InterPro" id="IPR037278">
    <property type="entry name" value="ARFGAP/RecO"/>
</dbReference>
<dbReference type="GO" id="GO:0006310">
    <property type="term" value="P:DNA recombination"/>
    <property type="evidence" value="ECO:0007669"/>
    <property type="project" value="UniProtKB-UniRule"/>
</dbReference>
<dbReference type="SUPFAM" id="SSF50249">
    <property type="entry name" value="Nucleic acid-binding proteins"/>
    <property type="match status" value="1"/>
</dbReference>
<organism evidence="9 10">
    <name type="scientific">Candidatus Falkowbacteria bacterium CG23_combo_of_CG06-09_8_20_14_all_49_15</name>
    <dbReference type="NCBI Taxonomy" id="1974572"/>
    <lineage>
        <taxon>Bacteria</taxon>
        <taxon>Candidatus Falkowiibacteriota</taxon>
    </lineage>
</organism>
<dbReference type="Pfam" id="PF11967">
    <property type="entry name" value="RecO_N"/>
    <property type="match status" value="1"/>
</dbReference>
<keyword evidence="4 7" id="KW-0233">DNA recombination</keyword>
<dbReference type="InterPro" id="IPR003717">
    <property type="entry name" value="RecO"/>
</dbReference>
<evidence type="ECO:0000256" key="1">
    <source>
        <dbReference type="ARBA" id="ARBA00007452"/>
    </source>
</evidence>
<dbReference type="Gene3D" id="1.20.1440.120">
    <property type="entry name" value="Recombination protein O, C-terminal domain"/>
    <property type="match status" value="1"/>
</dbReference>
<name>A0A2G9ZJW6_9BACT</name>